<comment type="caution">
    <text evidence="1">The sequence shown here is derived from an EMBL/GenBank/DDBJ whole genome shotgun (WGS) entry which is preliminary data.</text>
</comment>
<evidence type="ECO:0000313" key="1">
    <source>
        <dbReference type="EMBL" id="VVV00924.1"/>
    </source>
</evidence>
<protein>
    <submittedName>
        <fullName evidence="1">Uncharacterized protein</fullName>
    </submittedName>
</protein>
<organism evidence="1 2">
    <name type="scientific">Mesonia oceanica</name>
    <dbReference type="NCBI Taxonomy" id="2687242"/>
    <lineage>
        <taxon>Bacteria</taxon>
        <taxon>Pseudomonadati</taxon>
        <taxon>Bacteroidota</taxon>
        <taxon>Flavobacteriia</taxon>
        <taxon>Flavobacteriales</taxon>
        <taxon>Flavobacteriaceae</taxon>
        <taxon>Mesonia</taxon>
    </lineage>
</organism>
<sequence>MKEITFKNKSSTLIYRDYLNRLKKNLKHSSAKDRKNILMEFNSHIFEGIQRYENIEVNETENLMEVLNKLGDPQDVLKPMIAEKKLEEATRTFNPIHVFKALVLNITNGVKYIFFAFLYLVLIGFLFVIGAKISNPKEVGLYFKDGGFYLLGKMKPQLMESINAKEVLGNWFIPFFLLLTILLYIIVTFLMRITARRK</sequence>
<gene>
    <name evidence="1" type="ORF">FVB9532_02200</name>
</gene>
<dbReference type="Proteomes" id="UP000356253">
    <property type="component" value="Unassembled WGS sequence"/>
</dbReference>
<keyword evidence="2" id="KW-1185">Reference proteome</keyword>
<proteinExistence type="predicted"/>
<accession>A0AC61Y970</accession>
<name>A0AC61Y970_9FLAO</name>
<evidence type="ECO:0000313" key="2">
    <source>
        <dbReference type="Proteomes" id="UP000356253"/>
    </source>
</evidence>
<reference evidence="1" key="1">
    <citation type="submission" date="2019-09" db="EMBL/GenBank/DDBJ databases">
        <authorList>
            <person name="Rodrigo-Torres L."/>
            <person name="Arahal R. D."/>
            <person name="Lucena T."/>
        </authorList>
    </citation>
    <scope>NUCLEOTIDE SEQUENCE</scope>
    <source>
        <strain evidence="1">ISS653</strain>
    </source>
</reference>
<dbReference type="EMBL" id="CABVMM010000008">
    <property type="protein sequence ID" value="VVV00924.1"/>
    <property type="molecule type" value="Genomic_DNA"/>
</dbReference>